<dbReference type="PANTHER" id="PTHR30100">
    <property type="entry name" value="FATTY ACID/PHOSPHOLIPID SYNTHESIS PROTEIN PLSX"/>
    <property type="match status" value="1"/>
</dbReference>
<dbReference type="GO" id="GO:0006633">
    <property type="term" value="P:fatty acid biosynthetic process"/>
    <property type="evidence" value="ECO:0007669"/>
    <property type="project" value="UniProtKB-UniRule"/>
</dbReference>
<dbReference type="KEGG" id="eaj:Q3M24_08250"/>
<evidence type="ECO:0000256" key="1">
    <source>
        <dbReference type="ARBA" id="ARBA00001232"/>
    </source>
</evidence>
<gene>
    <name evidence="10 11" type="primary">plsX</name>
    <name evidence="11" type="ORF">Q3M24_08250</name>
</gene>
<comment type="subcellular location">
    <subcellularLocation>
        <location evidence="10">Cytoplasm</location>
    </subcellularLocation>
    <text evidence="10">Associated with the membrane possibly through PlsY.</text>
</comment>
<evidence type="ECO:0000256" key="8">
    <source>
        <dbReference type="ARBA" id="ARBA00024069"/>
    </source>
</evidence>
<sequence length="338" mass="36080">MKIALDAMGGDQGPELLIDGALQALKKNKELSVVLLGPEDLLKERVAQCAESGSITERLLIEHAPETITMEESPVEAIRKKKDSTIMLGFNLVKNGQADAVVSAGHSGATMAAAIRKLGRLDGVSRPGIASLFPTRKAPVMLMDIGANVDCRPQHLCQFAVMASSCFALLQNKKNPRVGLLSIGSEPGKGNALIKETHERLSRSNLNFAGNVEGRDVYSGELDVVVCDGFVGNISLKISEGLAEAAMHMLKDEIMKSVQAKIGYLLIRKAFSAFRKRVDYAEYGGAPLLGINGIGIICHGSSSSVAICNAIGEAAKLVEYKVNDSIVQSLQQHIPRSC</sequence>
<dbReference type="HAMAP" id="MF_00019">
    <property type="entry name" value="PlsX"/>
    <property type="match status" value="1"/>
</dbReference>
<dbReference type="PANTHER" id="PTHR30100:SF1">
    <property type="entry name" value="PHOSPHATE ACYLTRANSFERASE"/>
    <property type="match status" value="1"/>
</dbReference>
<evidence type="ECO:0000256" key="2">
    <source>
        <dbReference type="ARBA" id="ARBA00022490"/>
    </source>
</evidence>
<dbReference type="InterPro" id="IPR012281">
    <property type="entry name" value="Phospholipid_synth_PlsX-like"/>
</dbReference>
<keyword evidence="3 10" id="KW-0444">Lipid biosynthesis</keyword>
<keyword evidence="4 10" id="KW-0808">Transferase</keyword>
<dbReference type="GO" id="GO:0005737">
    <property type="term" value="C:cytoplasm"/>
    <property type="evidence" value="ECO:0007669"/>
    <property type="project" value="UniProtKB-SubCell"/>
</dbReference>
<comment type="subunit">
    <text evidence="9 10">Homodimer. Probably interacts with PlsY.</text>
</comment>
<keyword evidence="11" id="KW-0012">Acyltransferase</keyword>
<dbReference type="AlphaFoldDB" id="A0AAU8M0P4"/>
<keyword evidence="5 10" id="KW-0443">Lipid metabolism</keyword>
<comment type="similarity">
    <text evidence="10">Belongs to the PlsX family.</text>
</comment>
<evidence type="ECO:0000256" key="7">
    <source>
        <dbReference type="ARBA" id="ARBA00023264"/>
    </source>
</evidence>
<name>A0AAU8M0P4_9BACT</name>
<keyword evidence="7 10" id="KW-1208">Phospholipid metabolism</keyword>
<accession>A0AAU8M0P4</accession>
<dbReference type="SUPFAM" id="SSF53659">
    <property type="entry name" value="Isocitrate/Isopropylmalate dehydrogenase-like"/>
    <property type="match status" value="1"/>
</dbReference>
<comment type="pathway">
    <text evidence="10">Lipid metabolism; phospholipid metabolism.</text>
</comment>
<evidence type="ECO:0000256" key="3">
    <source>
        <dbReference type="ARBA" id="ARBA00022516"/>
    </source>
</evidence>
<evidence type="ECO:0000256" key="5">
    <source>
        <dbReference type="ARBA" id="ARBA00023098"/>
    </source>
</evidence>
<dbReference type="PIRSF" id="PIRSF002465">
    <property type="entry name" value="Phsphlp_syn_PlsX"/>
    <property type="match status" value="1"/>
</dbReference>
<organism evidence="11">
    <name type="scientific">Candidatus Electrothrix aestuarii</name>
    <dbReference type="NCBI Taxonomy" id="3062594"/>
    <lineage>
        <taxon>Bacteria</taxon>
        <taxon>Pseudomonadati</taxon>
        <taxon>Thermodesulfobacteriota</taxon>
        <taxon>Desulfobulbia</taxon>
        <taxon>Desulfobulbales</taxon>
        <taxon>Desulfobulbaceae</taxon>
        <taxon>Candidatus Electrothrix</taxon>
    </lineage>
</organism>
<comment type="catalytic activity">
    <reaction evidence="1 10">
        <text>a fatty acyl-[ACP] + phosphate = an acyl phosphate + holo-[ACP]</text>
        <dbReference type="Rhea" id="RHEA:42292"/>
        <dbReference type="Rhea" id="RHEA-COMP:9685"/>
        <dbReference type="Rhea" id="RHEA-COMP:14125"/>
        <dbReference type="ChEBI" id="CHEBI:43474"/>
        <dbReference type="ChEBI" id="CHEBI:59918"/>
        <dbReference type="ChEBI" id="CHEBI:64479"/>
        <dbReference type="ChEBI" id="CHEBI:138651"/>
        <dbReference type="EC" id="2.3.1.274"/>
    </reaction>
</comment>
<reference evidence="11" key="2">
    <citation type="submission" date="2024-06" db="EMBL/GenBank/DDBJ databases">
        <authorList>
            <person name="Plum-Jensen L.E."/>
            <person name="Schramm A."/>
            <person name="Marshall I.P.G."/>
        </authorList>
    </citation>
    <scope>NUCLEOTIDE SEQUENCE</scope>
    <source>
        <strain evidence="11">Rat1</strain>
    </source>
</reference>
<evidence type="ECO:0000256" key="4">
    <source>
        <dbReference type="ARBA" id="ARBA00022679"/>
    </source>
</evidence>
<dbReference type="NCBIfam" id="TIGR00182">
    <property type="entry name" value="plsX"/>
    <property type="match status" value="1"/>
</dbReference>
<dbReference type="EMBL" id="CP159373">
    <property type="protein sequence ID" value="XCN74719.1"/>
    <property type="molecule type" value="Genomic_DNA"/>
</dbReference>
<keyword evidence="6 10" id="KW-0594">Phospholipid biosynthesis</keyword>
<evidence type="ECO:0000256" key="6">
    <source>
        <dbReference type="ARBA" id="ARBA00023209"/>
    </source>
</evidence>
<proteinExistence type="inferred from homology"/>
<evidence type="ECO:0000313" key="11">
    <source>
        <dbReference type="EMBL" id="XCN74719.1"/>
    </source>
</evidence>
<evidence type="ECO:0000256" key="9">
    <source>
        <dbReference type="ARBA" id="ARBA00046608"/>
    </source>
</evidence>
<dbReference type="Pfam" id="PF02504">
    <property type="entry name" value="FA_synthesis"/>
    <property type="match status" value="1"/>
</dbReference>
<comment type="function">
    <text evidence="10">Catalyzes the reversible formation of acyl-phosphate (acyl-PO(4)) from acyl-[acyl-carrier-protein] (acyl-ACP). This enzyme utilizes acyl-ACP as fatty acyl donor, but not acyl-CoA.</text>
</comment>
<dbReference type="GO" id="GO:0008654">
    <property type="term" value="P:phospholipid biosynthetic process"/>
    <property type="evidence" value="ECO:0007669"/>
    <property type="project" value="UniProtKB-KW"/>
</dbReference>
<protein>
    <recommendedName>
        <fullName evidence="8 10">Phosphate acyltransferase</fullName>
        <ecNumber evidence="8 10">2.3.1.274</ecNumber>
    </recommendedName>
    <alternativeName>
        <fullName evidence="10">Acyl-ACP phosphotransacylase</fullName>
    </alternativeName>
    <alternativeName>
        <fullName evidence="10">Acyl-[acyl-carrier-protein]--phosphate acyltransferase</fullName>
    </alternativeName>
    <alternativeName>
        <fullName evidence="10">Phosphate-acyl-ACP acyltransferase</fullName>
    </alternativeName>
</protein>
<dbReference type="EC" id="2.3.1.274" evidence="8 10"/>
<evidence type="ECO:0000256" key="10">
    <source>
        <dbReference type="HAMAP-Rule" id="MF_00019"/>
    </source>
</evidence>
<dbReference type="Gene3D" id="3.40.718.10">
    <property type="entry name" value="Isopropylmalate Dehydrogenase"/>
    <property type="match status" value="1"/>
</dbReference>
<keyword evidence="2 10" id="KW-0963">Cytoplasm</keyword>
<dbReference type="GO" id="GO:0043811">
    <property type="term" value="F:phosphate:acyl-[acyl carrier protein] acyltransferase activity"/>
    <property type="evidence" value="ECO:0007669"/>
    <property type="project" value="UniProtKB-UniRule"/>
</dbReference>
<dbReference type="InterPro" id="IPR003664">
    <property type="entry name" value="FA_synthesis"/>
</dbReference>
<reference evidence="11" key="1">
    <citation type="journal article" date="2024" name="Syst. Appl. Microbiol.">
        <title>First single-strain enrichments of Electrothrix cable bacteria, description of E. aestuarii sp. nov. and E. rattekaaiensis sp. nov., and proposal of a cable bacteria taxonomy following the rules of the SeqCode.</title>
        <authorList>
            <person name="Plum-Jensen L.E."/>
            <person name="Schramm A."/>
            <person name="Marshall I.P.G."/>
        </authorList>
    </citation>
    <scope>NUCLEOTIDE SEQUENCE</scope>
    <source>
        <strain evidence="11">Rat1</strain>
    </source>
</reference>